<dbReference type="InterPro" id="IPR010836">
    <property type="entry name" value="SapC"/>
</dbReference>
<evidence type="ECO:0000313" key="1">
    <source>
        <dbReference type="EMBL" id="KGJ92613.1"/>
    </source>
</evidence>
<dbReference type="RefSeq" id="WP_033093622.1">
    <property type="nucleotide sequence ID" value="NZ_JQED01000017.1"/>
</dbReference>
<proteinExistence type="predicted"/>
<gene>
    <name evidence="1" type="ORF">ND2E_2861</name>
</gene>
<dbReference type="OrthoDB" id="9806524at2"/>
<dbReference type="PATRIC" id="fig|28229.4.peg.1904"/>
<comment type="caution">
    <text evidence="1">The sequence shown here is derived from an EMBL/GenBank/DDBJ whole genome shotgun (WGS) entry which is preliminary data.</text>
</comment>
<dbReference type="AlphaFoldDB" id="A0A099KSL9"/>
<dbReference type="EMBL" id="JQED01000017">
    <property type="protein sequence ID" value="KGJ92613.1"/>
    <property type="molecule type" value="Genomic_DNA"/>
</dbReference>
<sequence length="259" mass="28851">MANFVPVRKEQHQNLKLASKRDLAHIAGQHIVSLTAAEYAQASASYPVLLVKNPNSPRYRSVAMLGLESGENLYYKDEKWSGLSLPQSVGMAPFALGLDPDKENTLTACVDIDSDLVAEDKELALFDADGKETELLTNVQNSLGRLYENEKMTENFIKELEENELLQELELNIDFNNGEKKKLTGIFTVNEDKVKALADDKVLDFHKRGLFVPIYAMLGSLGQINRLVQLRNQTGNAQITSIQIAPLAQEEIKEETAES</sequence>
<accession>A0A099KSL9</accession>
<organism evidence="1 2">
    <name type="scientific">Colwellia psychrerythraea</name>
    <name type="common">Vibrio psychroerythus</name>
    <dbReference type="NCBI Taxonomy" id="28229"/>
    <lineage>
        <taxon>Bacteria</taxon>
        <taxon>Pseudomonadati</taxon>
        <taxon>Pseudomonadota</taxon>
        <taxon>Gammaproteobacteria</taxon>
        <taxon>Alteromonadales</taxon>
        <taxon>Colwelliaceae</taxon>
        <taxon>Colwellia</taxon>
    </lineage>
</organism>
<evidence type="ECO:0000313" key="2">
    <source>
        <dbReference type="Proteomes" id="UP000029843"/>
    </source>
</evidence>
<dbReference type="Proteomes" id="UP000029843">
    <property type="component" value="Unassembled WGS sequence"/>
</dbReference>
<dbReference type="Pfam" id="PF07277">
    <property type="entry name" value="SapC"/>
    <property type="match status" value="1"/>
</dbReference>
<protein>
    <submittedName>
        <fullName evidence="1">SapC family protein</fullName>
    </submittedName>
</protein>
<reference evidence="1 2" key="1">
    <citation type="submission" date="2014-08" db="EMBL/GenBank/DDBJ databases">
        <title>Genomic and Phenotypic Diversity of Colwellia psychrerythraea strains from Disparate Marine Basins.</title>
        <authorList>
            <person name="Techtmann S.M."/>
            <person name="Stelling S.C."/>
            <person name="Utturkar S.M."/>
            <person name="Alshibli N."/>
            <person name="Harris A."/>
            <person name="Brown S.D."/>
            <person name="Hazen T.C."/>
        </authorList>
    </citation>
    <scope>NUCLEOTIDE SEQUENCE [LARGE SCALE GENOMIC DNA]</scope>
    <source>
        <strain evidence="1 2">ND2E</strain>
    </source>
</reference>
<name>A0A099KSL9_COLPS</name>